<reference evidence="3" key="1">
    <citation type="submission" date="2014-01" db="EMBL/GenBank/DDBJ databases">
        <authorList>
            <person name="Brown-Elliot B."/>
            <person name="Wallace R."/>
            <person name="Lenaerts A."/>
            <person name="Ordway D."/>
            <person name="DeGroote M.A."/>
            <person name="Parker T."/>
            <person name="Sizemore C."/>
            <person name="Tallon L.J."/>
            <person name="Sadzewicz L.K."/>
            <person name="Sengamalay N."/>
            <person name="Fraser C.M."/>
            <person name="Hine E."/>
            <person name="Shefchek K.A."/>
            <person name="Das S.P."/>
            <person name="Tettelin H."/>
        </authorList>
    </citation>
    <scope>NUCLEOTIDE SEQUENCE [LARGE SCALE GENOMIC DNA]</scope>
    <source>
        <strain evidence="3">4042</strain>
    </source>
</reference>
<dbReference type="PATRIC" id="fig|1299334.3.peg.5953"/>
<evidence type="ECO:0000256" key="1">
    <source>
        <dbReference type="SAM" id="MobiDB-lite"/>
    </source>
</evidence>
<accession>X8AEQ3</accession>
<comment type="caution">
    <text evidence="3">The sequence shown here is derived from an EMBL/GenBank/DDBJ whole genome shotgun (WGS) entry which is preliminary data.</text>
</comment>
<sequence length="60" mass="6168">MVSTGMRRAMAAITVMLAAACAHPDGSARSNWPTPSAASDMRITPPTLEGLPATCPAVTR</sequence>
<evidence type="ECO:0000256" key="2">
    <source>
        <dbReference type="SAM" id="SignalP"/>
    </source>
</evidence>
<feature type="region of interest" description="Disordered" evidence="1">
    <location>
        <begin position="24"/>
        <end position="60"/>
    </location>
</feature>
<keyword evidence="3" id="KW-0449">Lipoprotein</keyword>
<name>X8AEQ3_MYCXE</name>
<organism evidence="3">
    <name type="scientific">Mycobacterium xenopi 4042</name>
    <dbReference type="NCBI Taxonomy" id="1299334"/>
    <lineage>
        <taxon>Bacteria</taxon>
        <taxon>Bacillati</taxon>
        <taxon>Actinomycetota</taxon>
        <taxon>Actinomycetes</taxon>
        <taxon>Mycobacteriales</taxon>
        <taxon>Mycobacteriaceae</taxon>
        <taxon>Mycobacterium</taxon>
    </lineage>
</organism>
<dbReference type="EMBL" id="JAOB01000060">
    <property type="protein sequence ID" value="EUA30014.1"/>
    <property type="molecule type" value="Genomic_DNA"/>
</dbReference>
<keyword evidence="2" id="KW-0732">Signal</keyword>
<proteinExistence type="predicted"/>
<protein>
    <submittedName>
        <fullName evidence="3">Putative lipoprotein</fullName>
    </submittedName>
</protein>
<dbReference type="PROSITE" id="PS51257">
    <property type="entry name" value="PROKAR_LIPOPROTEIN"/>
    <property type="match status" value="1"/>
</dbReference>
<dbReference type="AlphaFoldDB" id="X8AEQ3"/>
<evidence type="ECO:0000313" key="3">
    <source>
        <dbReference type="EMBL" id="EUA30014.1"/>
    </source>
</evidence>
<feature type="compositionally biased region" description="Polar residues" evidence="1">
    <location>
        <begin position="28"/>
        <end position="37"/>
    </location>
</feature>
<feature type="chain" id="PRO_5038944099" evidence="2">
    <location>
        <begin position="25"/>
        <end position="60"/>
    </location>
</feature>
<feature type="signal peptide" evidence="2">
    <location>
        <begin position="1"/>
        <end position="24"/>
    </location>
</feature>
<gene>
    <name evidence="3" type="ORF">I553_4269</name>
</gene>